<dbReference type="EMBL" id="JBBKZV010000007">
    <property type="protein sequence ID" value="MEJ8823150.1"/>
    <property type="molecule type" value="Genomic_DNA"/>
</dbReference>
<dbReference type="RefSeq" id="WP_340364193.1">
    <property type="nucleotide sequence ID" value="NZ_JBBKZV010000007.1"/>
</dbReference>
<gene>
    <name evidence="1" type="ORF">WKW80_14075</name>
</gene>
<name>A0ABU8VZA1_9BURK</name>
<evidence type="ECO:0000313" key="1">
    <source>
        <dbReference type="EMBL" id="MEJ8823150.1"/>
    </source>
</evidence>
<organism evidence="1 2">
    <name type="scientific">Variovorax humicola</name>
    <dbReference type="NCBI Taxonomy" id="1769758"/>
    <lineage>
        <taxon>Bacteria</taxon>
        <taxon>Pseudomonadati</taxon>
        <taxon>Pseudomonadota</taxon>
        <taxon>Betaproteobacteria</taxon>
        <taxon>Burkholderiales</taxon>
        <taxon>Comamonadaceae</taxon>
        <taxon>Variovorax</taxon>
    </lineage>
</organism>
<dbReference type="Proteomes" id="UP001363010">
    <property type="component" value="Unassembled WGS sequence"/>
</dbReference>
<keyword evidence="2" id="KW-1185">Reference proteome</keyword>
<comment type="caution">
    <text evidence="1">The sequence shown here is derived from an EMBL/GenBank/DDBJ whole genome shotgun (WGS) entry which is preliminary data.</text>
</comment>
<sequence length="169" mass="19729">MNVLSRKLFFTFILIFSPTFVLHSKAEGKRFISLCNVITFNAEGFDEEKIKASADDDACRRWKTSKSPLLIVDLQILSTDGKEQPSQLLNTHLYIGKDQTDPPGPIYDFVKYRRSRGKYYFDRNRFLFAVNEWPVYQRKMSKLLEQSGIESIEPTANIRHWKNRDGDIV</sequence>
<evidence type="ECO:0000313" key="2">
    <source>
        <dbReference type="Proteomes" id="UP001363010"/>
    </source>
</evidence>
<reference evidence="1 2" key="1">
    <citation type="submission" date="2024-03" db="EMBL/GenBank/DDBJ databases">
        <title>Novel species of the genus Variovorax.</title>
        <authorList>
            <person name="Liu Q."/>
            <person name="Xin Y.-H."/>
        </authorList>
    </citation>
    <scope>NUCLEOTIDE SEQUENCE [LARGE SCALE GENOMIC DNA]</scope>
    <source>
        <strain evidence="1 2">KACC 18501</strain>
    </source>
</reference>
<protein>
    <submittedName>
        <fullName evidence="1">Uncharacterized protein</fullName>
    </submittedName>
</protein>
<accession>A0ABU8VZA1</accession>
<proteinExistence type="predicted"/>